<evidence type="ECO:0000313" key="4">
    <source>
        <dbReference type="EMBL" id="KAK9908056.1"/>
    </source>
</evidence>
<dbReference type="InterPro" id="IPR029058">
    <property type="entry name" value="AB_hydrolase_fold"/>
</dbReference>
<reference evidence="4 5" key="1">
    <citation type="journal article" date="2024" name="Nat. Commun.">
        <title>Phylogenomics reveals the evolutionary origins of lichenization in chlorophyte algae.</title>
        <authorList>
            <person name="Puginier C."/>
            <person name="Libourel C."/>
            <person name="Otte J."/>
            <person name="Skaloud P."/>
            <person name="Haon M."/>
            <person name="Grisel S."/>
            <person name="Petersen M."/>
            <person name="Berrin J.G."/>
            <person name="Delaux P.M."/>
            <person name="Dal Grande F."/>
            <person name="Keller J."/>
        </authorList>
    </citation>
    <scope>NUCLEOTIDE SEQUENCE [LARGE SCALE GENOMIC DNA]</scope>
    <source>
        <strain evidence="4 5">SAG 216-7</strain>
    </source>
</reference>
<name>A0ABR2YLY2_9CHLO</name>
<dbReference type="InterPro" id="IPR003140">
    <property type="entry name" value="PLipase/COase/thioEstase"/>
</dbReference>
<feature type="domain" description="Phospholipase/carboxylesterase/thioesterase" evidence="3">
    <location>
        <begin position="41"/>
        <end position="213"/>
    </location>
</feature>
<evidence type="ECO:0000256" key="2">
    <source>
        <dbReference type="ARBA" id="ARBA00022801"/>
    </source>
</evidence>
<dbReference type="Pfam" id="PF02230">
    <property type="entry name" value="Abhydrolase_2"/>
    <property type="match status" value="1"/>
</dbReference>
<evidence type="ECO:0000313" key="5">
    <source>
        <dbReference type="Proteomes" id="UP001491310"/>
    </source>
</evidence>
<evidence type="ECO:0000259" key="3">
    <source>
        <dbReference type="Pfam" id="PF02230"/>
    </source>
</evidence>
<proteinExistence type="inferred from homology"/>
<gene>
    <name evidence="4" type="ORF">WJX75_002248</name>
</gene>
<organism evidence="4 5">
    <name type="scientific">Coccomyxa subellipsoidea</name>
    <dbReference type="NCBI Taxonomy" id="248742"/>
    <lineage>
        <taxon>Eukaryota</taxon>
        <taxon>Viridiplantae</taxon>
        <taxon>Chlorophyta</taxon>
        <taxon>core chlorophytes</taxon>
        <taxon>Trebouxiophyceae</taxon>
        <taxon>Trebouxiophyceae incertae sedis</taxon>
        <taxon>Coccomyxaceae</taxon>
        <taxon>Coccomyxa</taxon>
    </lineage>
</organism>
<sequence>MLDGHRLLEQLIIMPTLMRSLRSAYVHRLNRSALRNSSVPNISHVKFVFPTAPTRPVTMNGGMRMPAWFDLDPRIIGSVDHEGINSSISYLEELVAEEVKAGVPLERIVLGGFSQGGHIALKYLFQAQTAPAACIALSTWLEPTYNKQVPESSKAVKILLGHGTSDPLLPLALAQSTAALLRQKGLSRVEFKTYNGMQHSTCPEELSDIRRFLFQMLPAADLPSRYPFCLGSTKVLDDICNQMP</sequence>
<dbReference type="InterPro" id="IPR050565">
    <property type="entry name" value="LYPA1-2/EST-like"/>
</dbReference>
<dbReference type="EMBL" id="JALJOT010000008">
    <property type="protein sequence ID" value="KAK9908056.1"/>
    <property type="molecule type" value="Genomic_DNA"/>
</dbReference>
<keyword evidence="2" id="KW-0378">Hydrolase</keyword>
<dbReference type="Gene3D" id="3.40.50.1820">
    <property type="entry name" value="alpha/beta hydrolase"/>
    <property type="match status" value="1"/>
</dbReference>
<accession>A0ABR2YLY2</accession>
<evidence type="ECO:0000256" key="1">
    <source>
        <dbReference type="ARBA" id="ARBA00006499"/>
    </source>
</evidence>
<dbReference type="PANTHER" id="PTHR10655:SF17">
    <property type="entry name" value="LYSOPHOSPHOLIPASE-LIKE PROTEIN 1"/>
    <property type="match status" value="1"/>
</dbReference>
<keyword evidence="5" id="KW-1185">Reference proteome</keyword>
<dbReference type="Proteomes" id="UP001491310">
    <property type="component" value="Unassembled WGS sequence"/>
</dbReference>
<comment type="caution">
    <text evidence="4">The sequence shown here is derived from an EMBL/GenBank/DDBJ whole genome shotgun (WGS) entry which is preliminary data.</text>
</comment>
<dbReference type="PANTHER" id="PTHR10655">
    <property type="entry name" value="LYSOPHOSPHOLIPASE-RELATED"/>
    <property type="match status" value="1"/>
</dbReference>
<comment type="similarity">
    <text evidence="1">Belongs to the AB hydrolase superfamily. AB hydrolase 2 family.</text>
</comment>
<protein>
    <recommendedName>
        <fullName evidence="3">Phospholipase/carboxylesterase/thioesterase domain-containing protein</fullName>
    </recommendedName>
</protein>
<dbReference type="SUPFAM" id="SSF53474">
    <property type="entry name" value="alpha/beta-Hydrolases"/>
    <property type="match status" value="1"/>
</dbReference>